<sequence length="165" mass="19458">MDNKKTDSKEIRKKNVSDGNAKHLRRINEITISVSLKPEEVIKIAKDYHEINKLEGNVNEDFGQLFFDEEYTFKIDLNNRKNDDKRSAWRVKVNLPENSFLYEDYTLIVSDKDRKVMGMLDPNGHPVFDGNEFSDEDIKYIMDDDNNDNDDDDNWKKVLKSFDDE</sequence>
<reference evidence="2" key="1">
    <citation type="submission" date="2009-09" db="EMBL/GenBank/DDBJ databases">
        <title>The complete chromosome of Sebaldella termitidis ATCC 33386.</title>
        <authorList>
            <consortium name="US DOE Joint Genome Institute (JGI-PGF)"/>
            <person name="Lucas S."/>
            <person name="Copeland A."/>
            <person name="Lapidus A."/>
            <person name="Glavina del Rio T."/>
            <person name="Dalin E."/>
            <person name="Tice H."/>
            <person name="Bruce D."/>
            <person name="Goodwin L."/>
            <person name="Pitluck S."/>
            <person name="Kyrpides N."/>
            <person name="Mavromatis K."/>
            <person name="Ivanova N."/>
            <person name="Mikhailova N."/>
            <person name="Sims D."/>
            <person name="Meincke L."/>
            <person name="Brettin T."/>
            <person name="Detter J.C."/>
            <person name="Han C."/>
            <person name="Larimer F."/>
            <person name="Land M."/>
            <person name="Hauser L."/>
            <person name="Markowitz V."/>
            <person name="Cheng J.F."/>
            <person name="Hugenholtz P."/>
            <person name="Woyke T."/>
            <person name="Wu D."/>
            <person name="Eisen J.A."/>
        </authorList>
    </citation>
    <scope>NUCLEOTIDE SEQUENCE [LARGE SCALE GENOMIC DNA]</scope>
    <source>
        <strain evidence="2">ATCC 33386 / NCTC 11300</strain>
    </source>
</reference>
<dbReference type="RefSeq" id="WP_012860808.1">
    <property type="nucleotide sequence ID" value="NC_013517.1"/>
</dbReference>
<dbReference type="HOGENOM" id="CLU_136631_0_0_0"/>
<dbReference type="AlphaFoldDB" id="D1AHH8"/>
<keyword evidence="2" id="KW-1185">Reference proteome</keyword>
<evidence type="ECO:0000313" key="2">
    <source>
        <dbReference type="Proteomes" id="UP000000845"/>
    </source>
</evidence>
<gene>
    <name evidence="1" type="ordered locus">Sterm_1347</name>
</gene>
<evidence type="ECO:0000313" key="1">
    <source>
        <dbReference type="EMBL" id="ACZ08212.1"/>
    </source>
</evidence>
<accession>D1AHH8</accession>
<dbReference type="Proteomes" id="UP000000845">
    <property type="component" value="Chromosome"/>
</dbReference>
<dbReference type="EMBL" id="CP001739">
    <property type="protein sequence ID" value="ACZ08212.1"/>
    <property type="molecule type" value="Genomic_DNA"/>
</dbReference>
<name>D1AHH8_SEBTE</name>
<dbReference type="eggNOG" id="ENOG503429U">
    <property type="taxonomic scope" value="Bacteria"/>
</dbReference>
<proteinExistence type="predicted"/>
<dbReference type="KEGG" id="str:Sterm_1347"/>
<organism evidence="1 2">
    <name type="scientific">Sebaldella termitidis (strain ATCC 33386 / NCTC 11300)</name>
    <dbReference type="NCBI Taxonomy" id="526218"/>
    <lineage>
        <taxon>Bacteria</taxon>
        <taxon>Fusobacteriati</taxon>
        <taxon>Fusobacteriota</taxon>
        <taxon>Fusobacteriia</taxon>
        <taxon>Fusobacteriales</taxon>
        <taxon>Leptotrichiaceae</taxon>
        <taxon>Sebaldella</taxon>
    </lineage>
</organism>
<reference evidence="1 2" key="2">
    <citation type="journal article" date="2010" name="Stand. Genomic Sci.">
        <title>Complete genome sequence of Sebaldella termitidis type strain (NCTC 11300).</title>
        <authorList>
            <person name="Harmon-Smith M."/>
            <person name="Celia L."/>
            <person name="Chertkov O."/>
            <person name="Lapidus A."/>
            <person name="Copeland A."/>
            <person name="Glavina Del Rio T."/>
            <person name="Nolan M."/>
            <person name="Lucas S."/>
            <person name="Tice H."/>
            <person name="Cheng J.F."/>
            <person name="Han C."/>
            <person name="Detter J.C."/>
            <person name="Bruce D."/>
            <person name="Goodwin L."/>
            <person name="Pitluck S."/>
            <person name="Pati A."/>
            <person name="Liolios K."/>
            <person name="Ivanova N."/>
            <person name="Mavromatis K."/>
            <person name="Mikhailova N."/>
            <person name="Chen A."/>
            <person name="Palaniappan K."/>
            <person name="Land M."/>
            <person name="Hauser L."/>
            <person name="Chang Y.J."/>
            <person name="Jeffries C.D."/>
            <person name="Brettin T."/>
            <person name="Goker M."/>
            <person name="Beck B."/>
            <person name="Bristow J."/>
            <person name="Eisen J.A."/>
            <person name="Markowitz V."/>
            <person name="Hugenholtz P."/>
            <person name="Kyrpides N.C."/>
            <person name="Klenk H.P."/>
            <person name="Chen F."/>
        </authorList>
    </citation>
    <scope>NUCLEOTIDE SEQUENCE [LARGE SCALE GENOMIC DNA]</scope>
    <source>
        <strain evidence="2">ATCC 33386 / NCTC 11300</strain>
    </source>
</reference>
<dbReference type="STRING" id="526218.Sterm_1347"/>
<protein>
    <submittedName>
        <fullName evidence="1">Uncharacterized protein</fullName>
    </submittedName>
</protein>